<accession>A0A8X7BEU9</accession>
<proteinExistence type="predicted"/>
<evidence type="ECO:0000313" key="1">
    <source>
        <dbReference type="EMBL" id="GFY27857.1"/>
    </source>
</evidence>
<evidence type="ECO:0000313" key="2">
    <source>
        <dbReference type="Proteomes" id="UP000887159"/>
    </source>
</evidence>
<name>A0A8X7BEU9_TRICX</name>
<dbReference type="AlphaFoldDB" id="A0A8X7BEU9"/>
<keyword evidence="2" id="KW-1185">Reference proteome</keyword>
<protein>
    <submittedName>
        <fullName evidence="1">Uncharacterized protein</fullName>
    </submittedName>
</protein>
<comment type="caution">
    <text evidence="1">The sequence shown here is derived from an EMBL/GenBank/DDBJ whole genome shotgun (WGS) entry which is preliminary data.</text>
</comment>
<dbReference type="EMBL" id="BMAU01021381">
    <property type="protein sequence ID" value="GFY27857.1"/>
    <property type="molecule type" value="Genomic_DNA"/>
</dbReference>
<sequence length="127" mass="13642">MTSFETEISHVKKITSNGSKKKNQNVEGVIVCDAPCDSESVVLCDNKSVLHGNVSVVLSDNVSVVLSDNVSVVLPDNVSVVLSENQSVVFSGNSDSMVNDMVDCANYYSVAKSDFVCLDCLKIFTNK</sequence>
<dbReference type="Proteomes" id="UP000887159">
    <property type="component" value="Unassembled WGS sequence"/>
</dbReference>
<reference evidence="1" key="1">
    <citation type="submission" date="2020-08" db="EMBL/GenBank/DDBJ databases">
        <title>Multicomponent nature underlies the extraordinary mechanical properties of spider dragline silk.</title>
        <authorList>
            <person name="Kono N."/>
            <person name="Nakamura H."/>
            <person name="Mori M."/>
            <person name="Yoshida Y."/>
            <person name="Ohtoshi R."/>
            <person name="Malay A.D."/>
            <person name="Moran D.A.P."/>
            <person name="Tomita M."/>
            <person name="Numata K."/>
            <person name="Arakawa K."/>
        </authorList>
    </citation>
    <scope>NUCLEOTIDE SEQUENCE</scope>
</reference>
<organism evidence="1 2">
    <name type="scientific">Trichonephila clavipes</name>
    <name type="common">Golden silk orbweaver</name>
    <name type="synonym">Nephila clavipes</name>
    <dbReference type="NCBI Taxonomy" id="2585209"/>
    <lineage>
        <taxon>Eukaryota</taxon>
        <taxon>Metazoa</taxon>
        <taxon>Ecdysozoa</taxon>
        <taxon>Arthropoda</taxon>
        <taxon>Chelicerata</taxon>
        <taxon>Arachnida</taxon>
        <taxon>Araneae</taxon>
        <taxon>Araneomorphae</taxon>
        <taxon>Entelegynae</taxon>
        <taxon>Araneoidea</taxon>
        <taxon>Nephilidae</taxon>
        <taxon>Trichonephila</taxon>
    </lineage>
</organism>
<gene>
    <name evidence="1" type="ORF">TNCV_243221</name>
</gene>